<comment type="caution">
    <text evidence="7">The sequence shown here is derived from an EMBL/GenBank/DDBJ whole genome shotgun (WGS) entry which is preliminary data.</text>
</comment>
<reference evidence="7 8" key="1">
    <citation type="submission" date="2020-09" db="EMBL/GenBank/DDBJ databases">
        <title>Genome seq and assembly of Chryseobacterium sp.</title>
        <authorList>
            <person name="Chhetri G."/>
        </authorList>
    </citation>
    <scope>NUCLEOTIDE SEQUENCE [LARGE SCALE GENOMIC DNA]</scope>
    <source>
        <strain evidence="7 8">GCR10</strain>
    </source>
</reference>
<dbReference type="EMBL" id="JACYFS010000001">
    <property type="protein sequence ID" value="MBD8082233.1"/>
    <property type="molecule type" value="Genomic_DNA"/>
</dbReference>
<feature type="transmembrane region" description="Helical" evidence="5">
    <location>
        <begin position="18"/>
        <end position="36"/>
    </location>
</feature>
<keyword evidence="4 5" id="KW-0472">Membrane</keyword>
<feature type="transmembrane region" description="Helical" evidence="5">
    <location>
        <begin position="132"/>
        <end position="156"/>
    </location>
</feature>
<evidence type="ECO:0000256" key="5">
    <source>
        <dbReference type="SAM" id="Phobius"/>
    </source>
</evidence>
<evidence type="ECO:0000313" key="8">
    <source>
        <dbReference type="Proteomes" id="UP000637299"/>
    </source>
</evidence>
<sequence length="189" mass="21147">MNWKTVFNPFLKFDEKKLFITGIVSSIIIFTILYSLRFRTDSIFHYTYIQSVESLGAVILSTIAVYATAIVVFFIFGKAINKKTRIIDITNAVLISQIPGIFAAVPSQLNFIQDSGKHFLAGLELGSKIEPVALMTVISFSLYSLALSAYGITLLYNGFKTATNLKDWVYIVIFAILLIILVLLVQFLN</sequence>
<gene>
    <name evidence="7" type="ORF">IC610_07300</name>
</gene>
<evidence type="ECO:0000256" key="4">
    <source>
        <dbReference type="ARBA" id="ARBA00023136"/>
    </source>
</evidence>
<keyword evidence="8" id="KW-1185">Reference proteome</keyword>
<organism evidence="7 8">
    <name type="scientific">Chryseobacterium caseinilyticum</name>
    <dbReference type="NCBI Taxonomy" id="2771428"/>
    <lineage>
        <taxon>Bacteria</taxon>
        <taxon>Pseudomonadati</taxon>
        <taxon>Bacteroidota</taxon>
        <taxon>Flavobacteriia</taxon>
        <taxon>Flavobacteriales</taxon>
        <taxon>Weeksellaceae</taxon>
        <taxon>Chryseobacterium group</taxon>
        <taxon>Chryseobacterium</taxon>
    </lineage>
</organism>
<dbReference type="RefSeq" id="WP_191735910.1">
    <property type="nucleotide sequence ID" value="NZ_JACYFS010000001.1"/>
</dbReference>
<protein>
    <recommendedName>
        <fullName evidence="6">Yip1 domain-containing protein</fullName>
    </recommendedName>
</protein>
<evidence type="ECO:0000259" key="6">
    <source>
        <dbReference type="Pfam" id="PF04893"/>
    </source>
</evidence>
<dbReference type="Pfam" id="PF04893">
    <property type="entry name" value="Yip1"/>
    <property type="match status" value="1"/>
</dbReference>
<proteinExistence type="predicted"/>
<evidence type="ECO:0000313" key="7">
    <source>
        <dbReference type="EMBL" id="MBD8082233.1"/>
    </source>
</evidence>
<evidence type="ECO:0000256" key="2">
    <source>
        <dbReference type="ARBA" id="ARBA00022692"/>
    </source>
</evidence>
<dbReference type="InterPro" id="IPR006977">
    <property type="entry name" value="Yip1_dom"/>
</dbReference>
<feature type="transmembrane region" description="Helical" evidence="5">
    <location>
        <begin position="89"/>
        <end position="112"/>
    </location>
</feature>
<comment type="subcellular location">
    <subcellularLocation>
        <location evidence="1">Membrane</location>
        <topology evidence="1">Multi-pass membrane protein</topology>
    </subcellularLocation>
</comment>
<accession>A0ABR8ZAH9</accession>
<feature type="transmembrane region" description="Helical" evidence="5">
    <location>
        <begin position="56"/>
        <end position="77"/>
    </location>
</feature>
<feature type="transmembrane region" description="Helical" evidence="5">
    <location>
        <begin position="168"/>
        <end position="188"/>
    </location>
</feature>
<evidence type="ECO:0000256" key="3">
    <source>
        <dbReference type="ARBA" id="ARBA00022989"/>
    </source>
</evidence>
<dbReference type="Proteomes" id="UP000637299">
    <property type="component" value="Unassembled WGS sequence"/>
</dbReference>
<feature type="domain" description="Yip1" evidence="6">
    <location>
        <begin position="19"/>
        <end position="184"/>
    </location>
</feature>
<keyword evidence="2 5" id="KW-0812">Transmembrane</keyword>
<name>A0ABR8ZAH9_9FLAO</name>
<keyword evidence="3 5" id="KW-1133">Transmembrane helix</keyword>
<evidence type="ECO:0000256" key="1">
    <source>
        <dbReference type="ARBA" id="ARBA00004141"/>
    </source>
</evidence>